<evidence type="ECO:0000313" key="1">
    <source>
        <dbReference type="EMBL" id="SFN79682.1"/>
    </source>
</evidence>
<proteinExistence type="predicted"/>
<accession>A0A1I5BYI2</accession>
<dbReference type="AlphaFoldDB" id="A0A1I5BYI2"/>
<protein>
    <submittedName>
        <fullName evidence="1">Uncharacterized protein</fullName>
    </submittedName>
</protein>
<sequence>MEMIELKEVTATIKNDKFGPHIRLNFSTGAEEDDQEYGLDLTFVMLGRLHIDYENESLDNVHCDNDFLAWQLESFTGYKYYFSEDFWVGKNREGIKSAIKGLKEKAGL</sequence>
<reference evidence="2" key="1">
    <citation type="submission" date="2016-10" db="EMBL/GenBank/DDBJ databases">
        <authorList>
            <person name="Varghese N."/>
            <person name="Submissions S."/>
        </authorList>
    </citation>
    <scope>NUCLEOTIDE SEQUENCE [LARGE SCALE GENOMIC DNA]</scope>
    <source>
        <strain evidence="2">DSM 6150</strain>
    </source>
</reference>
<dbReference type="Proteomes" id="UP000242869">
    <property type="component" value="Unassembled WGS sequence"/>
</dbReference>
<dbReference type="RefSeq" id="WP_091196452.1">
    <property type="nucleotide sequence ID" value="NZ_FOVE01000017.1"/>
</dbReference>
<evidence type="ECO:0000313" key="2">
    <source>
        <dbReference type="Proteomes" id="UP000242869"/>
    </source>
</evidence>
<gene>
    <name evidence="1" type="ORF">SAMN05660284_02293</name>
</gene>
<dbReference type="EMBL" id="FOVE01000017">
    <property type="protein sequence ID" value="SFN79682.1"/>
    <property type="molecule type" value="Genomic_DNA"/>
</dbReference>
<organism evidence="1 2">
    <name type="scientific">Formivibrio citricus</name>
    <dbReference type="NCBI Taxonomy" id="83765"/>
    <lineage>
        <taxon>Bacteria</taxon>
        <taxon>Pseudomonadati</taxon>
        <taxon>Pseudomonadota</taxon>
        <taxon>Betaproteobacteria</taxon>
        <taxon>Neisseriales</taxon>
        <taxon>Chitinibacteraceae</taxon>
        <taxon>Formivibrio</taxon>
    </lineage>
</organism>
<name>A0A1I5BYI2_9NEIS</name>
<keyword evidence="2" id="KW-1185">Reference proteome</keyword>